<dbReference type="EMBL" id="FN554972">
    <property type="protein sequence ID" value="CBH14503.1"/>
    <property type="molecule type" value="Genomic_DNA"/>
</dbReference>
<reference evidence="1" key="1">
    <citation type="submission" date="2009-09" db="EMBL/GenBank/DDBJ databases">
        <title>The genome sequence of Trypanosoma brucei gambiense: the cause of Human African trypanosomasis.</title>
        <authorList>
            <person name="Jackson A.P."/>
            <person name="Sanders M."/>
            <person name="Berry A."/>
            <person name="McQuillan J."/>
            <person name="Aslett M.A."/>
            <person name="Quail M.A."/>
            <person name="Macleod A."/>
            <person name="Melville S.E."/>
            <person name="Gibson W."/>
            <person name="Barry J.D."/>
            <person name="Berriman M."/>
            <person name="Hertz-Fowler C."/>
        </authorList>
    </citation>
    <scope>NUCLEOTIDE SEQUENCE</scope>
    <source>
        <strain evidence="1">Dal 972 clone 1</strain>
    </source>
</reference>
<dbReference type="GeneID" id="23860607"/>
<dbReference type="Proteomes" id="UP000002316">
    <property type="component" value="Chromosome 9"/>
</dbReference>
<dbReference type="KEGG" id="tbg:TbgDal_IX5980"/>
<dbReference type="EMBL" id="FN554972">
    <property type="protein sequence ID" value="CBH14522.1"/>
    <property type="molecule type" value="Genomic_DNA"/>
</dbReference>
<accession>C9ZYK4</accession>
<evidence type="ECO:0000313" key="2">
    <source>
        <dbReference type="EMBL" id="CBH14522.1"/>
    </source>
</evidence>
<dbReference type="KEGG" id="tbg:TbgDal_IX5790"/>
<dbReference type="RefSeq" id="XP_011776769.1">
    <property type="nucleotide sequence ID" value="XM_011778467.1"/>
</dbReference>
<dbReference type="GeneID" id="23860628"/>
<evidence type="ECO:0000313" key="3">
    <source>
        <dbReference type="Proteomes" id="UP000002316"/>
    </source>
</evidence>
<proteinExistence type="predicted"/>
<protein>
    <submittedName>
        <fullName evidence="1">Uncharacterized protein</fullName>
    </submittedName>
</protein>
<reference evidence="3" key="2">
    <citation type="journal article" date="2010" name="PLoS Negl. Trop. Dis.">
        <title>The genome sequence of Trypanosoma brucei gambiense, causative agent of chronic human african trypanosomiasis.</title>
        <authorList>
            <person name="Jackson A.P."/>
            <person name="Sanders M."/>
            <person name="Berry A."/>
            <person name="McQuillan J."/>
            <person name="Aslett M.A."/>
            <person name="Quail M.A."/>
            <person name="Chukualim B."/>
            <person name="Capewell P."/>
            <person name="MacLeod A."/>
            <person name="Melville S.E."/>
            <person name="Gibson W."/>
            <person name="Barry J.D."/>
            <person name="Berriman M."/>
            <person name="Hertz-Fowler C."/>
        </authorList>
    </citation>
    <scope>NUCLEOTIDE SEQUENCE [LARGE SCALE GENOMIC DNA]</scope>
    <source>
        <strain evidence="3">MHOM/CI/86/DAL972</strain>
    </source>
</reference>
<dbReference type="RefSeq" id="XP_011776788.1">
    <property type="nucleotide sequence ID" value="XM_011778486.1"/>
</dbReference>
<name>C9ZYK4_TRYB9</name>
<organism evidence="1 3">
    <name type="scientific">Trypanosoma brucei gambiense (strain MHOM/CI/86/DAL972)</name>
    <dbReference type="NCBI Taxonomy" id="679716"/>
    <lineage>
        <taxon>Eukaryota</taxon>
        <taxon>Discoba</taxon>
        <taxon>Euglenozoa</taxon>
        <taxon>Kinetoplastea</taxon>
        <taxon>Metakinetoplastina</taxon>
        <taxon>Trypanosomatida</taxon>
        <taxon>Trypanosomatidae</taxon>
        <taxon>Trypanosoma</taxon>
    </lineage>
</organism>
<gene>
    <name evidence="1" type="ORF">TbgDal_IX5790</name>
    <name evidence="2" type="ORF">TbgDal_IX5980</name>
</gene>
<dbReference type="AlphaFoldDB" id="C9ZYK4"/>
<sequence length="99" mass="11342">MSPNATTYFTIAGWCDIVWCASFNHFKEEIISTTREGGTAGGEVSRKRRTLHEVFVFHSFFPMTCRRWQVTWFGRTELIWTGLPLRIVPNTLSVSGRVG</sequence>
<evidence type="ECO:0000313" key="1">
    <source>
        <dbReference type="EMBL" id="CBH14503.1"/>
    </source>
</evidence>